<evidence type="ECO:0000256" key="2">
    <source>
        <dbReference type="SAM" id="Phobius"/>
    </source>
</evidence>
<proteinExistence type="predicted"/>
<organism evidence="3 4">
    <name type="scientific">Puccinia coronata f. sp. avenae</name>
    <dbReference type="NCBI Taxonomy" id="200324"/>
    <lineage>
        <taxon>Eukaryota</taxon>
        <taxon>Fungi</taxon>
        <taxon>Dikarya</taxon>
        <taxon>Basidiomycota</taxon>
        <taxon>Pucciniomycotina</taxon>
        <taxon>Pucciniomycetes</taxon>
        <taxon>Pucciniales</taxon>
        <taxon>Pucciniaceae</taxon>
        <taxon>Puccinia</taxon>
    </lineage>
</organism>
<accession>A0A2N5S1W2</accession>
<feature type="region of interest" description="Disordered" evidence="1">
    <location>
        <begin position="155"/>
        <end position="187"/>
    </location>
</feature>
<evidence type="ECO:0000313" key="3">
    <source>
        <dbReference type="EMBL" id="PLW07238.1"/>
    </source>
</evidence>
<sequence length="187" mass="20748">MKLWALQWRKSQAARGVDDLMVDWVWVNSDVWSEWLYTAYRVNLPRPTEDPRESSMILIVNTKQHRYFDTQANGRDIEFTSSSVFQTLLAVEMGKLSALRAIQSILWPPLASLWVVLIGIVGFSVKNYRQSIARGAAGYGPVSPQSAKVFSSSLLPDSLSSKSPMSSRSPGFGSVFGLASNVPCKSD</sequence>
<comment type="caution">
    <text evidence="3">The sequence shown here is derived from an EMBL/GenBank/DDBJ whole genome shotgun (WGS) entry which is preliminary data.</text>
</comment>
<keyword evidence="2" id="KW-0472">Membrane</keyword>
<keyword evidence="2" id="KW-1133">Transmembrane helix</keyword>
<gene>
    <name evidence="3" type="ORF">PCASD_22653</name>
</gene>
<dbReference type="AlphaFoldDB" id="A0A2N5S1W2"/>
<evidence type="ECO:0000313" key="4">
    <source>
        <dbReference type="Proteomes" id="UP000235392"/>
    </source>
</evidence>
<feature type="transmembrane region" description="Helical" evidence="2">
    <location>
        <begin position="105"/>
        <end position="125"/>
    </location>
</feature>
<dbReference type="EMBL" id="PGCI01001146">
    <property type="protein sequence ID" value="PLW07238.1"/>
    <property type="molecule type" value="Genomic_DNA"/>
</dbReference>
<dbReference type="Proteomes" id="UP000235392">
    <property type="component" value="Unassembled WGS sequence"/>
</dbReference>
<name>A0A2N5S1W2_9BASI</name>
<keyword evidence="2" id="KW-0812">Transmembrane</keyword>
<feature type="compositionally biased region" description="Low complexity" evidence="1">
    <location>
        <begin position="155"/>
        <end position="170"/>
    </location>
</feature>
<reference evidence="3 4" key="1">
    <citation type="submission" date="2017-11" db="EMBL/GenBank/DDBJ databases">
        <title>De novo assembly and phasing of dikaryotic genomes from two isolates of Puccinia coronata f. sp. avenae, the causal agent of oat crown rust.</title>
        <authorList>
            <person name="Miller M.E."/>
            <person name="Zhang Y."/>
            <person name="Omidvar V."/>
            <person name="Sperschneider J."/>
            <person name="Schwessinger B."/>
            <person name="Raley C."/>
            <person name="Palmer J.M."/>
            <person name="Garnica D."/>
            <person name="Upadhyaya N."/>
            <person name="Rathjen J."/>
            <person name="Taylor J.M."/>
            <person name="Park R.F."/>
            <person name="Dodds P.N."/>
            <person name="Hirsch C.D."/>
            <person name="Kianian S.F."/>
            <person name="Figueroa M."/>
        </authorList>
    </citation>
    <scope>NUCLEOTIDE SEQUENCE [LARGE SCALE GENOMIC DNA]</scope>
    <source>
        <strain evidence="3">12SD80</strain>
    </source>
</reference>
<protein>
    <submittedName>
        <fullName evidence="3">Uncharacterized protein</fullName>
    </submittedName>
</protein>
<evidence type="ECO:0000256" key="1">
    <source>
        <dbReference type="SAM" id="MobiDB-lite"/>
    </source>
</evidence>